<sequence>MRLSEWKLLSRPERERYLNALLIRLGNRFQVDQFTIGQDYPCIIYTNKLNIRYRLIFEHNSGFGLSTQCLEKAKKINVPLQITVSELTPFSIVNVPSYAISETPLLECDIDMILDNFCVNNPSYPAFLTREKSKEVLDMISARFLSELEWEAAVKNNQDVLFPFGDELPKESDLEWWMSFNFNKFRHKRIGNNICGLFFGEWCADLFSKNHSQDSEIVNGEYVIKGGAAYFWPWQDEEWVWCMCSMRMPSGDLIDGTSVLRPAITIPTNFSY</sequence>
<organism evidence="1 2">
    <name type="scientific">Neisseria zalophi</name>
    <dbReference type="NCBI Taxonomy" id="640030"/>
    <lineage>
        <taxon>Bacteria</taxon>
        <taxon>Pseudomonadati</taxon>
        <taxon>Pseudomonadota</taxon>
        <taxon>Betaproteobacteria</taxon>
        <taxon>Neisseriales</taxon>
        <taxon>Neisseriaceae</taxon>
        <taxon>Neisseria</taxon>
    </lineage>
</organism>
<dbReference type="SUPFAM" id="SSF56436">
    <property type="entry name" value="C-type lectin-like"/>
    <property type="match status" value="1"/>
</dbReference>
<dbReference type="OrthoDB" id="9768004at2"/>
<evidence type="ECO:0000313" key="1">
    <source>
        <dbReference type="EMBL" id="QEY26180.1"/>
    </source>
</evidence>
<proteinExistence type="predicted"/>
<reference evidence="1 2" key="1">
    <citation type="submission" date="2018-08" db="EMBL/GenBank/DDBJ databases">
        <title>Neisseria zalophi ATCC BAA-2455 complete genome.</title>
        <authorList>
            <person name="Veseli I.A."/>
            <person name="Buttler R."/>
            <person name="Mascarenhas dos Santos A.C."/>
            <person name="Pombert J.-F."/>
        </authorList>
    </citation>
    <scope>NUCLEOTIDE SEQUENCE [LARGE SCALE GENOMIC DNA]</scope>
    <source>
        <strain evidence="1 2">ATCC BAA-2455</strain>
    </source>
</reference>
<evidence type="ECO:0000313" key="2">
    <source>
        <dbReference type="Proteomes" id="UP000325713"/>
    </source>
</evidence>
<accession>A0A5J6PZN4</accession>
<protein>
    <submittedName>
        <fullName evidence="1">Uncharacterized protein</fullName>
    </submittedName>
</protein>
<dbReference type="EMBL" id="CP031700">
    <property type="protein sequence ID" value="QEY26180.1"/>
    <property type="molecule type" value="Genomic_DNA"/>
</dbReference>
<dbReference type="AlphaFoldDB" id="A0A5J6PZN4"/>
<dbReference type="InterPro" id="IPR016187">
    <property type="entry name" value="CTDL_fold"/>
</dbReference>
<dbReference type="KEGG" id="nzl:D0T92_06340"/>
<keyword evidence="2" id="KW-1185">Reference proteome</keyword>
<dbReference type="RefSeq" id="WP_151051242.1">
    <property type="nucleotide sequence ID" value="NZ_CP031700.1"/>
</dbReference>
<name>A0A5J6PZN4_9NEIS</name>
<dbReference type="Proteomes" id="UP000325713">
    <property type="component" value="Chromosome"/>
</dbReference>
<gene>
    <name evidence="1" type="ORF">D0T92_06340</name>
</gene>